<dbReference type="InterPro" id="IPR022419">
    <property type="entry name" value="Porphobilin_deaminase_cofac_BS"/>
</dbReference>
<feature type="domain" description="Porphobilinogen deaminase C-terminal" evidence="10">
    <location>
        <begin position="226"/>
        <end position="295"/>
    </location>
</feature>
<dbReference type="RefSeq" id="WP_016504137.1">
    <property type="nucleotide sequence ID" value="NZ_AMSD01000002.1"/>
</dbReference>
<comment type="pathway">
    <text evidence="2">Porphyrin-containing compound metabolism; protoporphyrin-IX biosynthesis; coproporphyrinogen-III from 5-aminolevulinate: step 2/4.</text>
</comment>
<dbReference type="CDD" id="cd13646">
    <property type="entry name" value="PBP2_EcHMBS_like"/>
    <property type="match status" value="1"/>
</dbReference>
<dbReference type="Pfam" id="PF03900">
    <property type="entry name" value="Porphobil_deamC"/>
    <property type="match status" value="1"/>
</dbReference>
<feature type="domain" description="Porphobilinogen deaminase N-terminal" evidence="9">
    <location>
        <begin position="6"/>
        <end position="212"/>
    </location>
</feature>
<keyword evidence="6 8" id="KW-0627">Porphyrin biosynthesis</keyword>
<dbReference type="FunFam" id="3.40.190.10:FF:000005">
    <property type="entry name" value="Porphobilinogen deaminase"/>
    <property type="match status" value="1"/>
</dbReference>
<dbReference type="InterPro" id="IPR022417">
    <property type="entry name" value="Porphobilin_deaminase_N"/>
</dbReference>
<dbReference type="EMBL" id="AMSD01000002">
    <property type="protein sequence ID" value="EPE37505.1"/>
    <property type="molecule type" value="Genomic_DNA"/>
</dbReference>
<comment type="function">
    <text evidence="1 8">Tetrapolymerization of the monopyrrole PBG into the hydroxymethylbilane pre-uroporphyrinogen in several discrete steps.</text>
</comment>
<dbReference type="FunFam" id="3.40.190.10:FF:000004">
    <property type="entry name" value="Porphobilinogen deaminase"/>
    <property type="match status" value="1"/>
</dbReference>
<dbReference type="InterPro" id="IPR036803">
    <property type="entry name" value="Porphobilinogen_deaminase_C_sf"/>
</dbReference>
<dbReference type="SUPFAM" id="SSF54782">
    <property type="entry name" value="Porphobilinogen deaminase (hydroxymethylbilane synthase), C-terminal domain"/>
    <property type="match status" value="1"/>
</dbReference>
<proteinExistence type="inferred from homology"/>
<protein>
    <recommendedName>
        <fullName evidence="8">Porphobilinogen deaminase</fullName>
        <shortName evidence="8">PBG</shortName>
        <ecNumber evidence="8">2.5.1.61</ecNumber>
    </recommendedName>
    <alternativeName>
        <fullName evidence="8">Hydroxymethylbilane synthase</fullName>
        <shortName evidence="8">HMBS</shortName>
    </alternativeName>
    <alternativeName>
        <fullName evidence="8">Pre-uroporphyrinogen synthase</fullName>
    </alternativeName>
</protein>
<evidence type="ECO:0000256" key="5">
    <source>
        <dbReference type="ARBA" id="ARBA00022679"/>
    </source>
</evidence>
<dbReference type="UniPathway" id="UPA00251">
    <property type="reaction ID" value="UER00319"/>
</dbReference>
<evidence type="ECO:0000256" key="3">
    <source>
        <dbReference type="ARBA" id="ARBA00005638"/>
    </source>
</evidence>
<evidence type="ECO:0000313" key="11">
    <source>
        <dbReference type="EMBL" id="EPE37505.1"/>
    </source>
</evidence>
<dbReference type="Gene3D" id="3.40.190.10">
    <property type="entry name" value="Periplasmic binding protein-like II"/>
    <property type="match status" value="2"/>
</dbReference>
<dbReference type="Gene3D" id="3.30.160.40">
    <property type="entry name" value="Porphobilinogen deaminase, C-terminal domain"/>
    <property type="match status" value="1"/>
</dbReference>
<dbReference type="GO" id="GO:0006782">
    <property type="term" value="P:protoporphyrinogen IX biosynthetic process"/>
    <property type="evidence" value="ECO:0007669"/>
    <property type="project" value="UniProtKB-UniRule"/>
</dbReference>
<dbReference type="PANTHER" id="PTHR11557">
    <property type="entry name" value="PORPHOBILINOGEN DEAMINASE"/>
    <property type="match status" value="1"/>
</dbReference>
<dbReference type="PRINTS" id="PR00151">
    <property type="entry name" value="PORPHBDMNASE"/>
</dbReference>
<dbReference type="SUPFAM" id="SSF53850">
    <property type="entry name" value="Periplasmic binding protein-like II"/>
    <property type="match status" value="1"/>
</dbReference>
<dbReference type="Proteomes" id="UP000053688">
    <property type="component" value="Unassembled WGS sequence"/>
</dbReference>
<evidence type="ECO:0000256" key="4">
    <source>
        <dbReference type="ARBA" id="ARBA00011245"/>
    </source>
</evidence>
<comment type="similarity">
    <text evidence="3 8">Belongs to the HMBS family.</text>
</comment>
<dbReference type="GO" id="GO:0005737">
    <property type="term" value="C:cytoplasm"/>
    <property type="evidence" value="ECO:0007669"/>
    <property type="project" value="UniProtKB-UniRule"/>
</dbReference>
<dbReference type="PROSITE" id="PS00533">
    <property type="entry name" value="PORPHOBILINOGEN_DEAM"/>
    <property type="match status" value="1"/>
</dbReference>
<dbReference type="STRING" id="28176.CF66_3058"/>
<comment type="catalytic activity">
    <reaction evidence="7 8">
        <text>4 porphobilinogen + H2O = hydroxymethylbilane + 4 NH4(+)</text>
        <dbReference type="Rhea" id="RHEA:13185"/>
        <dbReference type="ChEBI" id="CHEBI:15377"/>
        <dbReference type="ChEBI" id="CHEBI:28938"/>
        <dbReference type="ChEBI" id="CHEBI:57845"/>
        <dbReference type="ChEBI" id="CHEBI:58126"/>
        <dbReference type="EC" id="2.5.1.61"/>
    </reaction>
</comment>
<dbReference type="PIRSF" id="PIRSF001438">
    <property type="entry name" value="4pyrrol_synth_OHMeBilane_synth"/>
    <property type="match status" value="1"/>
</dbReference>
<comment type="cofactor">
    <cofactor evidence="8">
        <name>dipyrromethane</name>
        <dbReference type="ChEBI" id="CHEBI:60342"/>
    </cofactor>
    <text evidence="8">Binds 1 dipyrromethane group covalently.</text>
</comment>
<dbReference type="GO" id="GO:0004418">
    <property type="term" value="F:hydroxymethylbilane synthase activity"/>
    <property type="evidence" value="ECO:0007669"/>
    <property type="project" value="UniProtKB-UniRule"/>
</dbReference>
<evidence type="ECO:0000256" key="8">
    <source>
        <dbReference type="HAMAP-Rule" id="MF_00260"/>
    </source>
</evidence>
<evidence type="ECO:0000256" key="6">
    <source>
        <dbReference type="ARBA" id="ARBA00023244"/>
    </source>
</evidence>
<comment type="caution">
    <text evidence="11">The sequence shown here is derived from an EMBL/GenBank/DDBJ whole genome shotgun (WGS) entry which is preliminary data.</text>
</comment>
<evidence type="ECO:0000256" key="2">
    <source>
        <dbReference type="ARBA" id="ARBA00004735"/>
    </source>
</evidence>
<reference evidence="11 12" key="1">
    <citation type="journal article" date="2014" name="Environ. Microbiol.">
        <title>Genomic signatures of obligate host dependence in the luminous bacterial symbiont of a vertebrate.</title>
        <authorList>
            <person name="Hendry T.A."/>
            <person name="de Wet J.R."/>
            <person name="Dunlap P.V."/>
        </authorList>
    </citation>
    <scope>NUCLEOTIDE SEQUENCE [LARGE SCALE GENOMIC DNA]</scope>
    <source>
        <strain evidence="11 12">Akat1</strain>
    </source>
</reference>
<dbReference type="FunFam" id="3.30.160.40:FF:000002">
    <property type="entry name" value="Porphobilinogen deaminase"/>
    <property type="match status" value="1"/>
</dbReference>
<dbReference type="HAMAP" id="MF_00260">
    <property type="entry name" value="Porphobil_deam"/>
    <property type="match status" value="1"/>
</dbReference>
<feature type="modified residue" description="S-(dipyrrolylmethanemethyl)cysteine" evidence="8">
    <location>
        <position position="242"/>
    </location>
</feature>
<dbReference type="eggNOG" id="COG0181">
    <property type="taxonomic scope" value="Bacteria"/>
</dbReference>
<dbReference type="EC" id="2.5.1.61" evidence="8"/>
<dbReference type="PATRIC" id="fig|1236703.3.peg.838"/>
<evidence type="ECO:0000259" key="9">
    <source>
        <dbReference type="Pfam" id="PF01379"/>
    </source>
</evidence>
<evidence type="ECO:0000259" key="10">
    <source>
        <dbReference type="Pfam" id="PF03900"/>
    </source>
</evidence>
<dbReference type="PANTHER" id="PTHR11557:SF0">
    <property type="entry name" value="PORPHOBILINOGEN DEAMINASE"/>
    <property type="match status" value="1"/>
</dbReference>
<comment type="miscellaneous">
    <text evidence="8">The porphobilinogen subunits are added to the dipyrromethane group.</text>
</comment>
<dbReference type="NCBIfam" id="TIGR00212">
    <property type="entry name" value="hemC"/>
    <property type="match status" value="1"/>
</dbReference>
<dbReference type="Pfam" id="PF01379">
    <property type="entry name" value="Porphobil_deam"/>
    <property type="match status" value="1"/>
</dbReference>
<dbReference type="InterPro" id="IPR022418">
    <property type="entry name" value="Porphobilinogen_deaminase_C"/>
</dbReference>
<keyword evidence="12" id="KW-1185">Reference proteome</keyword>
<keyword evidence="5 8" id="KW-0808">Transferase</keyword>
<dbReference type="AlphaFoldDB" id="S3DIG0"/>
<gene>
    <name evidence="8 11" type="primary">hemC</name>
    <name evidence="11" type="ORF">O1U_0809</name>
</gene>
<comment type="subunit">
    <text evidence="4 8">Monomer.</text>
</comment>
<name>S3DIG0_9GAMM</name>
<organism evidence="11 12">
    <name type="scientific">Candidatus Photodesmus katoptron Akat1</name>
    <dbReference type="NCBI Taxonomy" id="1236703"/>
    <lineage>
        <taxon>Bacteria</taxon>
        <taxon>Pseudomonadati</taxon>
        <taxon>Pseudomonadota</taxon>
        <taxon>Gammaproteobacteria</taxon>
        <taxon>Vibrionales</taxon>
        <taxon>Vibrionaceae</taxon>
        <taxon>Candidatus Photodesmus</taxon>
    </lineage>
</organism>
<accession>S3DIG0</accession>
<evidence type="ECO:0000256" key="1">
    <source>
        <dbReference type="ARBA" id="ARBA00002869"/>
    </source>
</evidence>
<dbReference type="InterPro" id="IPR000860">
    <property type="entry name" value="HemC"/>
</dbReference>
<evidence type="ECO:0000313" key="12">
    <source>
        <dbReference type="Proteomes" id="UP000053688"/>
    </source>
</evidence>
<evidence type="ECO:0000256" key="7">
    <source>
        <dbReference type="ARBA" id="ARBA00048169"/>
    </source>
</evidence>
<sequence>MKMEPIKIATRESPLALWQANYVKSALKAKYKELEVELITIVTKGDIILDIPLAKIGGKSLFVKELEVAILEGRADIAVHSMKDISTVFPENLGLAAVCKSEDPRDAFISNNYCSIDNLPIGSVVGTSSLRRQCQIKEYRPDIIIKQLRGNIGTRLSKLDNNEYDAIILASAGLKRLKFNKRIRSLIKINRLLPAVGQGAIGIEYRLDDQRTYNIISSLNHEDTAIRISCERAMNSVLQGNCHVPIAGYASLNANTISLYGLVGQPDGSLIIRGNITGFVRDATKLGVQLANKLLDDGAREILANLNSEYYT</sequence>